<organism evidence="1">
    <name type="scientific">Arundo donax</name>
    <name type="common">Giant reed</name>
    <name type="synonym">Donax arundinaceus</name>
    <dbReference type="NCBI Taxonomy" id="35708"/>
    <lineage>
        <taxon>Eukaryota</taxon>
        <taxon>Viridiplantae</taxon>
        <taxon>Streptophyta</taxon>
        <taxon>Embryophyta</taxon>
        <taxon>Tracheophyta</taxon>
        <taxon>Spermatophyta</taxon>
        <taxon>Magnoliopsida</taxon>
        <taxon>Liliopsida</taxon>
        <taxon>Poales</taxon>
        <taxon>Poaceae</taxon>
        <taxon>PACMAD clade</taxon>
        <taxon>Arundinoideae</taxon>
        <taxon>Arundineae</taxon>
        <taxon>Arundo</taxon>
    </lineage>
</organism>
<reference evidence="1" key="2">
    <citation type="journal article" date="2015" name="Data Brief">
        <title>Shoot transcriptome of the giant reed, Arundo donax.</title>
        <authorList>
            <person name="Barrero R.A."/>
            <person name="Guerrero F.D."/>
            <person name="Moolhuijzen P."/>
            <person name="Goolsby J.A."/>
            <person name="Tidwell J."/>
            <person name="Bellgard S.E."/>
            <person name="Bellgard M.I."/>
        </authorList>
    </citation>
    <scope>NUCLEOTIDE SEQUENCE</scope>
    <source>
        <tissue evidence="1">Shoot tissue taken approximately 20 cm above the soil surface</tissue>
    </source>
</reference>
<proteinExistence type="predicted"/>
<name>A0A0A9D7M8_ARUDO</name>
<dbReference type="EMBL" id="GBRH01215207">
    <property type="protein sequence ID" value="JAD82688.1"/>
    <property type="molecule type" value="Transcribed_RNA"/>
</dbReference>
<reference evidence="1" key="1">
    <citation type="submission" date="2014-09" db="EMBL/GenBank/DDBJ databases">
        <authorList>
            <person name="Magalhaes I.L.F."/>
            <person name="Oliveira U."/>
            <person name="Santos F.R."/>
            <person name="Vidigal T.H.D.A."/>
            <person name="Brescovit A.D."/>
            <person name="Santos A.J."/>
        </authorList>
    </citation>
    <scope>NUCLEOTIDE SEQUENCE</scope>
    <source>
        <tissue evidence="1">Shoot tissue taken approximately 20 cm above the soil surface</tissue>
    </source>
</reference>
<accession>A0A0A9D7M8</accession>
<protein>
    <submittedName>
        <fullName evidence="1">Uncharacterized protein</fullName>
    </submittedName>
</protein>
<dbReference type="AlphaFoldDB" id="A0A0A9D7M8"/>
<evidence type="ECO:0000313" key="1">
    <source>
        <dbReference type="EMBL" id="JAD82688.1"/>
    </source>
</evidence>
<sequence length="35" mass="4127">MAWLCNKYVIDLIIFTSLSVTQHFGRTTFKHIVNE</sequence>